<evidence type="ECO:0000256" key="4">
    <source>
        <dbReference type="ARBA" id="ARBA00022692"/>
    </source>
</evidence>
<keyword evidence="9" id="KW-0807">Transducer</keyword>
<evidence type="ECO:0000313" key="11">
    <source>
        <dbReference type="RefSeq" id="XP_024891711.1"/>
    </source>
</evidence>
<reference evidence="11" key="1">
    <citation type="submission" date="2025-08" db="UniProtKB">
        <authorList>
            <consortium name="RefSeq"/>
        </authorList>
    </citation>
    <scope>IDENTIFICATION</scope>
    <source>
        <tissue evidence="11">Whole body</tissue>
    </source>
</reference>
<evidence type="ECO:0000256" key="7">
    <source>
        <dbReference type="ARBA" id="ARBA00023136"/>
    </source>
</evidence>
<dbReference type="OrthoDB" id="6765072at2759"/>
<keyword evidence="4" id="KW-0812">Transmembrane</keyword>
<proteinExistence type="predicted"/>
<dbReference type="GO" id="GO:0007165">
    <property type="term" value="P:signal transduction"/>
    <property type="evidence" value="ECO:0007669"/>
    <property type="project" value="UniProtKB-KW"/>
</dbReference>
<dbReference type="InterPro" id="IPR004117">
    <property type="entry name" value="7tm6_olfct_rcpt"/>
</dbReference>
<dbReference type="Pfam" id="PF02949">
    <property type="entry name" value="7tm_6"/>
    <property type="match status" value="1"/>
</dbReference>
<dbReference type="GO" id="GO:0004984">
    <property type="term" value="F:olfactory receptor activity"/>
    <property type="evidence" value="ECO:0007669"/>
    <property type="project" value="InterPro"/>
</dbReference>
<sequence>MVTSIGRPDAFNSIIKTVLFYFLMNSEAFIFCFAGEYLSTKSKSIGDAAYDSTWYELDSKDSRNILLLILRSQNQLTITVGKIMNLSLEQFSNIIKTSASYLSILLAMY</sequence>
<evidence type="ECO:0000256" key="8">
    <source>
        <dbReference type="ARBA" id="ARBA00023170"/>
    </source>
</evidence>
<evidence type="ECO:0000313" key="10">
    <source>
        <dbReference type="Proteomes" id="UP000504618"/>
    </source>
</evidence>
<name>A0A6J1RG00_9HYME</name>
<dbReference type="Proteomes" id="UP000504618">
    <property type="component" value="Unplaced"/>
</dbReference>
<keyword evidence="7" id="KW-0472">Membrane</keyword>
<dbReference type="RefSeq" id="XP_024891711.1">
    <property type="nucleotide sequence ID" value="XM_025035943.1"/>
</dbReference>
<keyword evidence="3" id="KW-0716">Sensory transduction</keyword>
<dbReference type="AlphaFoldDB" id="A0A6J1RG00"/>
<comment type="subcellular location">
    <subcellularLocation>
        <location evidence="1">Cell membrane</location>
        <topology evidence="1">Multi-pass membrane protein</topology>
    </subcellularLocation>
</comment>
<keyword evidence="6" id="KW-1133">Transmembrane helix</keyword>
<accession>A0A6J1RG00</accession>
<gene>
    <name evidence="11" type="primary">LOC112467346</name>
</gene>
<protein>
    <submittedName>
        <fullName evidence="11">Odorant receptor 45b-like</fullName>
    </submittedName>
</protein>
<organism evidence="10 11">
    <name type="scientific">Temnothorax curvispinosus</name>
    <dbReference type="NCBI Taxonomy" id="300111"/>
    <lineage>
        <taxon>Eukaryota</taxon>
        <taxon>Metazoa</taxon>
        <taxon>Ecdysozoa</taxon>
        <taxon>Arthropoda</taxon>
        <taxon>Hexapoda</taxon>
        <taxon>Insecta</taxon>
        <taxon>Pterygota</taxon>
        <taxon>Neoptera</taxon>
        <taxon>Endopterygota</taxon>
        <taxon>Hymenoptera</taxon>
        <taxon>Apocrita</taxon>
        <taxon>Aculeata</taxon>
        <taxon>Formicoidea</taxon>
        <taxon>Formicidae</taxon>
        <taxon>Myrmicinae</taxon>
        <taxon>Temnothorax</taxon>
    </lineage>
</organism>
<keyword evidence="8" id="KW-0675">Receptor</keyword>
<evidence type="ECO:0000256" key="3">
    <source>
        <dbReference type="ARBA" id="ARBA00022606"/>
    </source>
</evidence>
<dbReference type="GO" id="GO:0005549">
    <property type="term" value="F:odorant binding"/>
    <property type="evidence" value="ECO:0007669"/>
    <property type="project" value="InterPro"/>
</dbReference>
<dbReference type="GO" id="GO:0005886">
    <property type="term" value="C:plasma membrane"/>
    <property type="evidence" value="ECO:0007669"/>
    <property type="project" value="UniProtKB-SubCell"/>
</dbReference>
<evidence type="ECO:0000256" key="9">
    <source>
        <dbReference type="ARBA" id="ARBA00023224"/>
    </source>
</evidence>
<keyword evidence="5" id="KW-0552">Olfaction</keyword>
<evidence type="ECO:0000256" key="6">
    <source>
        <dbReference type="ARBA" id="ARBA00022989"/>
    </source>
</evidence>
<dbReference type="PANTHER" id="PTHR21137">
    <property type="entry name" value="ODORANT RECEPTOR"/>
    <property type="match status" value="1"/>
</dbReference>
<evidence type="ECO:0000256" key="5">
    <source>
        <dbReference type="ARBA" id="ARBA00022725"/>
    </source>
</evidence>
<evidence type="ECO:0000256" key="1">
    <source>
        <dbReference type="ARBA" id="ARBA00004651"/>
    </source>
</evidence>
<dbReference type="GeneID" id="112467346"/>
<keyword evidence="10" id="KW-1185">Reference proteome</keyword>
<dbReference type="PANTHER" id="PTHR21137:SF35">
    <property type="entry name" value="ODORANT RECEPTOR 19A-RELATED"/>
    <property type="match status" value="1"/>
</dbReference>
<keyword evidence="2" id="KW-1003">Cell membrane</keyword>
<evidence type="ECO:0000256" key="2">
    <source>
        <dbReference type="ARBA" id="ARBA00022475"/>
    </source>
</evidence>